<feature type="transmembrane region" description="Helical" evidence="2">
    <location>
        <begin position="509"/>
        <end position="529"/>
    </location>
</feature>
<evidence type="ECO:0000313" key="4">
    <source>
        <dbReference type="EMBL" id="RAR14588.1"/>
    </source>
</evidence>
<accession>A0A364NB86</accession>
<dbReference type="Pfam" id="PF00535">
    <property type="entry name" value="Glycos_transf_2"/>
    <property type="match status" value="1"/>
</dbReference>
<feature type="transmembrane region" description="Helical" evidence="2">
    <location>
        <begin position="152"/>
        <end position="174"/>
    </location>
</feature>
<dbReference type="OrthoDB" id="2590398at2759"/>
<feature type="region of interest" description="Disordered" evidence="1">
    <location>
        <begin position="40"/>
        <end position="107"/>
    </location>
</feature>
<evidence type="ECO:0000256" key="2">
    <source>
        <dbReference type="SAM" id="Phobius"/>
    </source>
</evidence>
<sequence>MDMSKVPSIYVANADEILPIPPPSASNSYISSEDAGSIGLHVSKTSTHATEELPPPRPAFFSSRSSRSSSGWSEHPPPYPYGTPSSSTTSLALSQSESLPLRQGAPKRDRRGAVLRVFSAVKRKIFNHVHPRTIWQTIDIREVFWPFTWKKYIILSIVAALAVGVGISDHYFGWIQKSMEITRSNMLPVLIIVIGLEPIMITIILLVARVPPLHPPVGPPVEKAAPDVELDVEKAVTIVEATQDHRTALVIPCHNSDHEATSKVLKSAFVHFRPQDIFVVDNGRTRHPPSPEFREFIRSEHPDINYIWSPIGSKNAAQLVGAMAATSYEWIMTVDDDVSIPATFRPPIDKMDDVTKGCAFPLKAVDANGDVPLCLVAWQDCEYKMSGLTKLAESSICGVLYPHGAGWFCERETLIDLISNYHSIDFIAEDVNTGLSMQKMKKRIAFDATCVLETEVPTTILGPGLNWWNQRYRSWEMGRHGRLLAFADRMLLSLNGQTTPWGIFTQKFIHLYSIATIIVDWVRIPVFVTMGGDSNFWLLGGPLMLAATLPILAFKYFNARHRPDLQPRFWAAMTYPLYKQLYALVSIFGAIRAVLFYAGGHTRPKTIKRMVEEKDPNAVWLDPRFQSNPAYLADEAEALLRVARCEGGEKGWPSVHIAPASP</sequence>
<evidence type="ECO:0000313" key="5">
    <source>
        <dbReference type="Proteomes" id="UP000249619"/>
    </source>
</evidence>
<keyword evidence="2" id="KW-0812">Transmembrane</keyword>
<feature type="transmembrane region" description="Helical" evidence="2">
    <location>
        <begin position="536"/>
        <end position="557"/>
    </location>
</feature>
<feature type="transmembrane region" description="Helical" evidence="2">
    <location>
        <begin position="577"/>
        <end position="600"/>
    </location>
</feature>
<protein>
    <submittedName>
        <fullName evidence="4">Glycosyltransferase family 2 protein</fullName>
    </submittedName>
</protein>
<proteinExistence type="predicted"/>
<dbReference type="GO" id="GO:0016740">
    <property type="term" value="F:transferase activity"/>
    <property type="evidence" value="ECO:0007669"/>
    <property type="project" value="UniProtKB-KW"/>
</dbReference>
<dbReference type="STRING" id="183478.A0A364NB86"/>
<keyword evidence="4" id="KW-0808">Transferase</keyword>
<evidence type="ECO:0000259" key="3">
    <source>
        <dbReference type="Pfam" id="PF00535"/>
    </source>
</evidence>
<keyword evidence="2" id="KW-0472">Membrane</keyword>
<dbReference type="AlphaFoldDB" id="A0A364NB86"/>
<gene>
    <name evidence="4" type="ORF">DDE83_001987</name>
</gene>
<dbReference type="SUPFAM" id="SSF53448">
    <property type="entry name" value="Nucleotide-diphospho-sugar transferases"/>
    <property type="match status" value="1"/>
</dbReference>
<keyword evidence="5" id="KW-1185">Reference proteome</keyword>
<keyword evidence="2" id="KW-1133">Transmembrane helix</keyword>
<dbReference type="CDD" id="cd00761">
    <property type="entry name" value="Glyco_tranf_GTA_type"/>
    <property type="match status" value="1"/>
</dbReference>
<dbReference type="InterPro" id="IPR029044">
    <property type="entry name" value="Nucleotide-diphossugar_trans"/>
</dbReference>
<dbReference type="Gene3D" id="3.90.550.10">
    <property type="entry name" value="Spore Coat Polysaccharide Biosynthesis Protein SpsA, Chain A"/>
    <property type="match status" value="1"/>
</dbReference>
<feature type="transmembrane region" description="Helical" evidence="2">
    <location>
        <begin position="186"/>
        <end position="208"/>
    </location>
</feature>
<dbReference type="Proteomes" id="UP000249619">
    <property type="component" value="Unassembled WGS sequence"/>
</dbReference>
<comment type="caution">
    <text evidence="4">The sequence shown here is derived from an EMBL/GenBank/DDBJ whole genome shotgun (WGS) entry which is preliminary data.</text>
</comment>
<feature type="domain" description="Glycosyltransferase 2-like" evidence="3">
    <location>
        <begin position="249"/>
        <end position="342"/>
    </location>
</feature>
<reference evidence="5" key="1">
    <citation type="submission" date="2018-05" db="EMBL/GenBank/DDBJ databases">
        <title>Draft genome sequence of Stemphylium lycopersici strain CIDEFI 213.</title>
        <authorList>
            <person name="Medina R."/>
            <person name="Franco M.E.E."/>
            <person name="Lucentini C.G."/>
            <person name="Saparrat M.C.N."/>
            <person name="Balatti P.A."/>
        </authorList>
    </citation>
    <scope>NUCLEOTIDE SEQUENCE [LARGE SCALE GENOMIC DNA]</scope>
    <source>
        <strain evidence="5">CIDEFI 213</strain>
    </source>
</reference>
<dbReference type="InterPro" id="IPR001173">
    <property type="entry name" value="Glyco_trans_2-like"/>
</dbReference>
<organism evidence="4 5">
    <name type="scientific">Stemphylium lycopersici</name>
    <name type="common">Tomato gray leaf spot disease fungus</name>
    <name type="synonym">Thyrospora lycopersici</name>
    <dbReference type="NCBI Taxonomy" id="183478"/>
    <lineage>
        <taxon>Eukaryota</taxon>
        <taxon>Fungi</taxon>
        <taxon>Dikarya</taxon>
        <taxon>Ascomycota</taxon>
        <taxon>Pezizomycotina</taxon>
        <taxon>Dothideomycetes</taxon>
        <taxon>Pleosporomycetidae</taxon>
        <taxon>Pleosporales</taxon>
        <taxon>Pleosporineae</taxon>
        <taxon>Pleosporaceae</taxon>
        <taxon>Stemphylium</taxon>
    </lineage>
</organism>
<name>A0A364NB86_STELY</name>
<dbReference type="EMBL" id="QGDH01000020">
    <property type="protein sequence ID" value="RAR14588.1"/>
    <property type="molecule type" value="Genomic_DNA"/>
</dbReference>
<feature type="compositionally biased region" description="Low complexity" evidence="1">
    <location>
        <begin position="82"/>
        <end position="99"/>
    </location>
</feature>
<evidence type="ECO:0000256" key="1">
    <source>
        <dbReference type="SAM" id="MobiDB-lite"/>
    </source>
</evidence>
<feature type="region of interest" description="Disordered" evidence="1">
    <location>
        <begin position="13"/>
        <end position="32"/>
    </location>
</feature>